<evidence type="ECO:0000313" key="1">
    <source>
        <dbReference type="EMBL" id="WOH15010.1"/>
    </source>
</evidence>
<reference evidence="1" key="2">
    <citation type="submission" date="2022-03" db="EMBL/GenBank/DDBJ databases">
        <title>Draft title - Genomic analysis of global carrot germplasm unveils the trajectory of domestication and the origin of high carotenoid orange carrot.</title>
        <authorList>
            <person name="Iorizzo M."/>
            <person name="Ellison S."/>
            <person name="Senalik D."/>
            <person name="Macko-Podgorni A."/>
            <person name="Grzebelus D."/>
            <person name="Bostan H."/>
            <person name="Rolling W."/>
            <person name="Curaba J."/>
            <person name="Simon P."/>
        </authorList>
    </citation>
    <scope>NUCLEOTIDE SEQUENCE</scope>
    <source>
        <tissue evidence="1">Leaf</tissue>
    </source>
</reference>
<dbReference type="Proteomes" id="UP000077755">
    <property type="component" value="Chromosome 9"/>
</dbReference>
<dbReference type="AlphaFoldDB" id="A0A175YLF1"/>
<organism evidence="1 2">
    <name type="scientific">Daucus carota subsp. sativus</name>
    <name type="common">Carrot</name>
    <dbReference type="NCBI Taxonomy" id="79200"/>
    <lineage>
        <taxon>Eukaryota</taxon>
        <taxon>Viridiplantae</taxon>
        <taxon>Streptophyta</taxon>
        <taxon>Embryophyta</taxon>
        <taxon>Tracheophyta</taxon>
        <taxon>Spermatophyta</taxon>
        <taxon>Magnoliopsida</taxon>
        <taxon>eudicotyledons</taxon>
        <taxon>Gunneridae</taxon>
        <taxon>Pentapetalae</taxon>
        <taxon>asterids</taxon>
        <taxon>campanulids</taxon>
        <taxon>Apiales</taxon>
        <taxon>Apiaceae</taxon>
        <taxon>Apioideae</taxon>
        <taxon>Scandiceae</taxon>
        <taxon>Daucinae</taxon>
        <taxon>Daucus</taxon>
        <taxon>Daucus sect. Daucus</taxon>
    </lineage>
</organism>
<name>A0A175YLF1_DAUCS</name>
<reference evidence="1" key="1">
    <citation type="journal article" date="2016" name="Nat. Genet.">
        <title>A high-quality carrot genome assembly provides new insights into carotenoid accumulation and asterid genome evolution.</title>
        <authorList>
            <person name="Iorizzo M."/>
            <person name="Ellison S."/>
            <person name="Senalik D."/>
            <person name="Zeng P."/>
            <person name="Satapoomin P."/>
            <person name="Huang J."/>
            <person name="Bowman M."/>
            <person name="Iovene M."/>
            <person name="Sanseverino W."/>
            <person name="Cavagnaro P."/>
            <person name="Yildiz M."/>
            <person name="Macko-Podgorni A."/>
            <person name="Moranska E."/>
            <person name="Grzebelus E."/>
            <person name="Grzebelus D."/>
            <person name="Ashrafi H."/>
            <person name="Zheng Z."/>
            <person name="Cheng S."/>
            <person name="Spooner D."/>
            <person name="Van Deynze A."/>
            <person name="Simon P."/>
        </authorList>
    </citation>
    <scope>NUCLEOTIDE SEQUENCE</scope>
    <source>
        <tissue evidence="1">Leaf</tissue>
    </source>
</reference>
<sequence length="148" mass="15477">MCLYFSNVKLGDWSSSSGGFIYSEPESSVEAVRSGRNKGKAKVLNELCFNKNGLFSLEAINLMDGRKPGYSSQVFNSSETALDIMVGTGVLAKDVLQSILLGALADLLPKLGCIKAPVSGSGAADGLLGMEQAAEFMKHGKAAKKAGP</sequence>
<dbReference type="EMBL" id="CP093351">
    <property type="protein sequence ID" value="WOH15010.1"/>
    <property type="molecule type" value="Genomic_DNA"/>
</dbReference>
<gene>
    <name evidence="1" type="ORF">DCAR_0934540</name>
</gene>
<evidence type="ECO:0000313" key="2">
    <source>
        <dbReference type="Proteomes" id="UP000077755"/>
    </source>
</evidence>
<accession>A0A175YLF1</accession>
<keyword evidence="2" id="KW-1185">Reference proteome</keyword>
<protein>
    <submittedName>
        <fullName evidence="1">Uncharacterized protein</fullName>
    </submittedName>
</protein>
<proteinExistence type="predicted"/>
<dbReference type="Gramene" id="KZM84080">
    <property type="protein sequence ID" value="KZM84080"/>
    <property type="gene ID" value="DCAR_028498"/>
</dbReference>